<evidence type="ECO:0000313" key="9">
    <source>
        <dbReference type="Proteomes" id="UP000504610"/>
    </source>
</evidence>
<dbReference type="FunFam" id="3.40.50.1000:FF:000166">
    <property type="entry name" value="Cytosolic 5-nucleotidase"/>
    <property type="match status" value="1"/>
</dbReference>
<keyword evidence="8" id="KW-0546">Nucleotide metabolism</keyword>
<reference evidence="10" key="2">
    <citation type="submission" date="2025-08" db="UniProtKB">
        <authorList>
            <consortium name="RefSeq"/>
        </authorList>
    </citation>
    <scope>IDENTIFICATION</scope>
    <source>
        <tissue evidence="10">Leaf</tissue>
    </source>
</reference>
<evidence type="ECO:0000256" key="8">
    <source>
        <dbReference type="ARBA" id="ARBA00023080"/>
    </source>
</evidence>
<keyword evidence="7" id="KW-0460">Magnesium</keyword>
<dbReference type="GO" id="GO:0000287">
    <property type="term" value="F:magnesium ion binding"/>
    <property type="evidence" value="ECO:0007669"/>
    <property type="project" value="InterPro"/>
</dbReference>
<gene>
    <name evidence="10" type="primary">LOC108843919</name>
</gene>
<keyword evidence="5" id="KW-0547">Nucleotide-binding</keyword>
<evidence type="ECO:0000256" key="4">
    <source>
        <dbReference type="ARBA" id="ARBA00022723"/>
    </source>
</evidence>
<dbReference type="EC" id="3.1.3.5" evidence="3"/>
<dbReference type="SFLD" id="SFLDS00003">
    <property type="entry name" value="Haloacid_Dehalogenase"/>
    <property type="match status" value="1"/>
</dbReference>
<proteinExistence type="inferred from homology"/>
<dbReference type="PANTHER" id="PTHR13045:SF0">
    <property type="entry name" value="7-METHYLGUANOSINE PHOSPHATE-SPECIFIC 5'-NUCLEOTIDASE"/>
    <property type="match status" value="1"/>
</dbReference>
<comment type="similarity">
    <text evidence="2">Belongs to the pyrimidine 5'-nucleotidase family.</text>
</comment>
<dbReference type="GO" id="GO:0005737">
    <property type="term" value="C:cytoplasm"/>
    <property type="evidence" value="ECO:0007669"/>
    <property type="project" value="InterPro"/>
</dbReference>
<dbReference type="AlphaFoldDB" id="A0A6J0MM63"/>
<keyword evidence="4" id="KW-0479">Metal-binding</keyword>
<evidence type="ECO:0000256" key="1">
    <source>
        <dbReference type="ARBA" id="ARBA00000815"/>
    </source>
</evidence>
<evidence type="ECO:0000256" key="6">
    <source>
        <dbReference type="ARBA" id="ARBA00022801"/>
    </source>
</evidence>
<dbReference type="GeneID" id="108843919"/>
<dbReference type="GO" id="GO:0000166">
    <property type="term" value="F:nucleotide binding"/>
    <property type="evidence" value="ECO:0007669"/>
    <property type="project" value="UniProtKB-KW"/>
</dbReference>
<dbReference type="PANTHER" id="PTHR13045">
    <property type="entry name" value="5'-NUCLEOTIDASE"/>
    <property type="match status" value="1"/>
</dbReference>
<evidence type="ECO:0000256" key="3">
    <source>
        <dbReference type="ARBA" id="ARBA00012643"/>
    </source>
</evidence>
<dbReference type="KEGG" id="rsz:108843919"/>
<sequence>MRVISFCTRFHAPTNRLSLFRRSHHKLIPPSSSSCFRNNNCSVMSGHNKMEQFDLSSNTVIDHPPALTDKITLTRDAGPSKFQVIADFDGTLTRYRVNGIRGQSSHGILQQGNADYDAKREALYEHYHPLEFSPLIPLHDKTKLMEQWWSKTHDLLIEGGLTCDAIKESVASSSIAFRDGVVELFEFLEEKDIPVLIFSAGLADVIEEVLRQKLHRTFKNVKIVSNRMVFDGDGRLVSFKGKLIHVLNKNEHALDMAAPLHDRLGVDIGEEDEENAYVKQRRNVLLLGDHLGDLRMSDGLKYESRISIGFLNDNTEKSLESYREAFDIVYLNDAPMWGALELVSQLFPTEES</sequence>
<dbReference type="Pfam" id="PF05822">
    <property type="entry name" value="UMPH-1"/>
    <property type="match status" value="1"/>
</dbReference>
<organism evidence="9 10">
    <name type="scientific">Raphanus sativus</name>
    <name type="common">Radish</name>
    <name type="synonym">Raphanus raphanistrum var. sativus</name>
    <dbReference type="NCBI Taxonomy" id="3726"/>
    <lineage>
        <taxon>Eukaryota</taxon>
        <taxon>Viridiplantae</taxon>
        <taxon>Streptophyta</taxon>
        <taxon>Embryophyta</taxon>
        <taxon>Tracheophyta</taxon>
        <taxon>Spermatophyta</taxon>
        <taxon>Magnoliopsida</taxon>
        <taxon>eudicotyledons</taxon>
        <taxon>Gunneridae</taxon>
        <taxon>Pentapetalae</taxon>
        <taxon>rosids</taxon>
        <taxon>malvids</taxon>
        <taxon>Brassicales</taxon>
        <taxon>Brassicaceae</taxon>
        <taxon>Brassiceae</taxon>
        <taxon>Raphanus</taxon>
    </lineage>
</organism>
<reference evidence="9" key="1">
    <citation type="journal article" date="2019" name="Database">
        <title>The radish genome database (RadishGD): an integrated information resource for radish genomics.</title>
        <authorList>
            <person name="Yu H.J."/>
            <person name="Baek S."/>
            <person name="Lee Y.J."/>
            <person name="Cho A."/>
            <person name="Mun J.H."/>
        </authorList>
    </citation>
    <scope>NUCLEOTIDE SEQUENCE [LARGE SCALE GENOMIC DNA]</scope>
    <source>
        <strain evidence="9">cv. WK10039</strain>
    </source>
</reference>
<evidence type="ECO:0000256" key="2">
    <source>
        <dbReference type="ARBA" id="ARBA00008389"/>
    </source>
</evidence>
<evidence type="ECO:0000256" key="7">
    <source>
        <dbReference type="ARBA" id="ARBA00022842"/>
    </source>
</evidence>
<evidence type="ECO:0000313" key="10">
    <source>
        <dbReference type="RefSeq" id="XP_018472581.1"/>
    </source>
</evidence>
<dbReference type="Gene3D" id="3.40.50.1000">
    <property type="entry name" value="HAD superfamily/HAD-like"/>
    <property type="match status" value="1"/>
</dbReference>
<dbReference type="Gene3D" id="1.10.150.340">
    <property type="entry name" value="Pyrimidine 5'-nucleotidase (UMPH-1), N-terminal domain"/>
    <property type="match status" value="1"/>
</dbReference>
<dbReference type="SFLD" id="SFLDG01128">
    <property type="entry name" value="C1.4:_5'-Nucleotidase_Like"/>
    <property type="match status" value="1"/>
</dbReference>
<comment type="catalytic activity">
    <reaction evidence="1">
        <text>a ribonucleoside 5'-phosphate + H2O = a ribonucleoside + phosphate</text>
        <dbReference type="Rhea" id="RHEA:12484"/>
        <dbReference type="ChEBI" id="CHEBI:15377"/>
        <dbReference type="ChEBI" id="CHEBI:18254"/>
        <dbReference type="ChEBI" id="CHEBI:43474"/>
        <dbReference type="ChEBI" id="CHEBI:58043"/>
        <dbReference type="EC" id="3.1.3.5"/>
    </reaction>
</comment>
<dbReference type="GO" id="GO:0009117">
    <property type="term" value="P:nucleotide metabolic process"/>
    <property type="evidence" value="ECO:0007669"/>
    <property type="project" value="UniProtKB-KW"/>
</dbReference>
<dbReference type="GO" id="GO:0008253">
    <property type="term" value="F:5'-nucleotidase activity"/>
    <property type="evidence" value="ECO:0007669"/>
    <property type="project" value="UniProtKB-EC"/>
</dbReference>
<name>A0A6J0MM63_RAPSA</name>
<evidence type="ECO:0000256" key="5">
    <source>
        <dbReference type="ARBA" id="ARBA00022741"/>
    </source>
</evidence>
<accession>A0A6J0MM63</accession>
<keyword evidence="9" id="KW-1185">Reference proteome</keyword>
<keyword evidence="6" id="KW-0378">Hydrolase</keyword>
<protein>
    <recommendedName>
        <fullName evidence="3">5'-nucleotidase</fullName>
        <ecNumber evidence="3">3.1.3.5</ecNumber>
    </recommendedName>
</protein>
<dbReference type="FunFam" id="1.10.150.340:FF:000001">
    <property type="entry name" value="Cytosolic 5-nucleotidase 3-like"/>
    <property type="match status" value="1"/>
</dbReference>
<dbReference type="SUPFAM" id="SSF56784">
    <property type="entry name" value="HAD-like"/>
    <property type="match status" value="1"/>
</dbReference>
<dbReference type="InterPro" id="IPR023214">
    <property type="entry name" value="HAD_sf"/>
</dbReference>
<dbReference type="InterPro" id="IPR006434">
    <property type="entry name" value="Pyrimidine_nucleotidase_eu"/>
</dbReference>
<dbReference type="Proteomes" id="UP000504610">
    <property type="component" value="Chromosome 3"/>
</dbReference>
<dbReference type="InterPro" id="IPR036412">
    <property type="entry name" value="HAD-like_sf"/>
</dbReference>
<dbReference type="OrthoDB" id="10014216at2759"/>
<dbReference type="RefSeq" id="XP_018472581.1">
    <property type="nucleotide sequence ID" value="XM_018617079.2"/>
</dbReference>